<dbReference type="EMBL" id="JASPKY010002220">
    <property type="protein sequence ID" value="KAK9670817.1"/>
    <property type="molecule type" value="Genomic_DNA"/>
</dbReference>
<reference evidence="6 7" key="1">
    <citation type="journal article" date="2024" name="BMC Genomics">
        <title>De novo assembly and annotation of Popillia japonica's genome with initial clues to its potential as an invasive pest.</title>
        <authorList>
            <person name="Cucini C."/>
            <person name="Boschi S."/>
            <person name="Funari R."/>
            <person name="Cardaioli E."/>
            <person name="Iannotti N."/>
            <person name="Marturano G."/>
            <person name="Paoli F."/>
            <person name="Bruttini M."/>
            <person name="Carapelli A."/>
            <person name="Frati F."/>
            <person name="Nardi F."/>
        </authorList>
    </citation>
    <scope>NUCLEOTIDE SEQUENCE [LARGE SCALE GENOMIC DNA]</scope>
    <source>
        <strain evidence="6">DMR45628</strain>
    </source>
</reference>
<dbReference type="PANTHER" id="PTHR21676:SF6">
    <property type="entry name" value="PROTEIN STUM"/>
    <property type="match status" value="1"/>
</dbReference>
<name>A0AAW1H5Y8_POPJA</name>
<evidence type="ECO:0000313" key="6">
    <source>
        <dbReference type="EMBL" id="KAK9670817.1"/>
    </source>
</evidence>
<keyword evidence="3 5" id="KW-1133">Transmembrane helix</keyword>
<dbReference type="PANTHER" id="PTHR21676">
    <property type="entry name" value="PROTEIN STUM"/>
    <property type="match status" value="1"/>
</dbReference>
<gene>
    <name evidence="6" type="ORF">QE152_g41185</name>
</gene>
<dbReference type="Pfam" id="PF15795">
    <property type="entry name" value="Spec3"/>
    <property type="match status" value="1"/>
</dbReference>
<evidence type="ECO:0000256" key="5">
    <source>
        <dbReference type="SAM" id="Phobius"/>
    </source>
</evidence>
<dbReference type="GO" id="GO:0050954">
    <property type="term" value="P:sensory perception of mechanical stimulus"/>
    <property type="evidence" value="ECO:0007669"/>
    <property type="project" value="TreeGrafter"/>
</dbReference>
<keyword evidence="7" id="KW-1185">Reference proteome</keyword>
<accession>A0AAW1H5Y8</accession>
<dbReference type="InterPro" id="IPR026673">
    <property type="entry name" value="SPEC3/Stum"/>
</dbReference>
<feature type="transmembrane region" description="Helical" evidence="5">
    <location>
        <begin position="28"/>
        <end position="56"/>
    </location>
</feature>
<dbReference type="GO" id="GO:0071683">
    <property type="term" value="C:sensory dendrite"/>
    <property type="evidence" value="ECO:0007669"/>
    <property type="project" value="TreeGrafter"/>
</dbReference>
<evidence type="ECO:0000313" key="7">
    <source>
        <dbReference type="Proteomes" id="UP001458880"/>
    </source>
</evidence>
<evidence type="ECO:0000256" key="1">
    <source>
        <dbReference type="ARBA" id="ARBA00004141"/>
    </source>
</evidence>
<dbReference type="AlphaFoldDB" id="A0AAW1H5Y8"/>
<dbReference type="GO" id="GO:0019230">
    <property type="term" value="P:proprioception"/>
    <property type="evidence" value="ECO:0007669"/>
    <property type="project" value="TreeGrafter"/>
</dbReference>
<comment type="subcellular location">
    <subcellularLocation>
        <location evidence="1">Membrane</location>
        <topology evidence="1">Multi-pass membrane protein</topology>
    </subcellularLocation>
</comment>
<evidence type="ECO:0000256" key="3">
    <source>
        <dbReference type="ARBA" id="ARBA00022989"/>
    </source>
</evidence>
<sequence length="92" mass="10556">MFCLCLGKPRFSQNDGPRPRIGAFLIDLIIGCGQLFTVLFCLVGWGWSIWWGVIMLKIARKHKRIRLVEERALAQVPVVNENHHSRDPERGS</sequence>
<keyword evidence="4 5" id="KW-0472">Membrane</keyword>
<proteinExistence type="predicted"/>
<organism evidence="6 7">
    <name type="scientific">Popillia japonica</name>
    <name type="common">Japanese beetle</name>
    <dbReference type="NCBI Taxonomy" id="7064"/>
    <lineage>
        <taxon>Eukaryota</taxon>
        <taxon>Metazoa</taxon>
        <taxon>Ecdysozoa</taxon>
        <taxon>Arthropoda</taxon>
        <taxon>Hexapoda</taxon>
        <taxon>Insecta</taxon>
        <taxon>Pterygota</taxon>
        <taxon>Neoptera</taxon>
        <taxon>Endopterygota</taxon>
        <taxon>Coleoptera</taxon>
        <taxon>Polyphaga</taxon>
        <taxon>Scarabaeiformia</taxon>
        <taxon>Scarabaeidae</taxon>
        <taxon>Rutelinae</taxon>
        <taxon>Popillia</taxon>
    </lineage>
</organism>
<dbReference type="GO" id="GO:0042330">
    <property type="term" value="P:taxis"/>
    <property type="evidence" value="ECO:0007669"/>
    <property type="project" value="TreeGrafter"/>
</dbReference>
<keyword evidence="2 5" id="KW-0812">Transmembrane</keyword>
<evidence type="ECO:0000256" key="4">
    <source>
        <dbReference type="ARBA" id="ARBA00023136"/>
    </source>
</evidence>
<protein>
    <submittedName>
        <fullName evidence="6">Ectodermal ciliogenesis protein</fullName>
    </submittedName>
</protein>
<dbReference type="GO" id="GO:0016020">
    <property type="term" value="C:membrane"/>
    <property type="evidence" value="ECO:0007669"/>
    <property type="project" value="UniProtKB-SubCell"/>
</dbReference>
<comment type="caution">
    <text evidence="6">The sequence shown here is derived from an EMBL/GenBank/DDBJ whole genome shotgun (WGS) entry which is preliminary data.</text>
</comment>
<dbReference type="Proteomes" id="UP001458880">
    <property type="component" value="Unassembled WGS sequence"/>
</dbReference>
<evidence type="ECO:0000256" key="2">
    <source>
        <dbReference type="ARBA" id="ARBA00022692"/>
    </source>
</evidence>